<dbReference type="GeneID" id="25792633"/>
<dbReference type="VEuPathDB" id="FungiDB:TRIVIDRAFT_28203"/>
<protein>
    <recommendedName>
        <fullName evidence="1">2EXR domain-containing protein</fullName>
    </recommendedName>
</protein>
<dbReference type="HOGENOM" id="CLU_071377_3_0_1"/>
<dbReference type="AlphaFoldDB" id="G9MT51"/>
<evidence type="ECO:0000313" key="3">
    <source>
        <dbReference type="Proteomes" id="UP000007115"/>
    </source>
</evidence>
<sequence>MSFASLPPEIRFQIWSLAVTPRHITKVRAKESDGKLLYETTSTPPPALMHVCRESRQQAPYRRAFTAGTEPRWTWVNFELDTFCVSSLYAIHDIVSHRSEVQRLQIRTDDHLDWYESVTRYDGLSILYEMESLREMQVVLEPGYLTWGEIFAERGMGCCPKENITFFDEGSGLVLTGPQLQMVGDWQQVFSFDSEGNPPDPESLSDEIAFALDDSWHMTLAQIQEVD</sequence>
<accession>G9MT51</accession>
<dbReference type="Pfam" id="PF20150">
    <property type="entry name" value="2EXR"/>
    <property type="match status" value="1"/>
</dbReference>
<dbReference type="PANTHER" id="PTHR35910:SF1">
    <property type="entry name" value="2EXR DOMAIN-CONTAINING PROTEIN"/>
    <property type="match status" value="1"/>
</dbReference>
<dbReference type="EMBL" id="ABDF02000006">
    <property type="protein sequence ID" value="EHK23093.1"/>
    <property type="molecule type" value="Genomic_DNA"/>
</dbReference>
<comment type="caution">
    <text evidence="2">The sequence shown here is derived from an EMBL/GenBank/DDBJ whole genome shotgun (WGS) entry which is preliminary data.</text>
</comment>
<dbReference type="PANTHER" id="PTHR35910">
    <property type="entry name" value="2EXR DOMAIN-CONTAINING PROTEIN"/>
    <property type="match status" value="1"/>
</dbReference>
<evidence type="ECO:0000259" key="1">
    <source>
        <dbReference type="Pfam" id="PF20150"/>
    </source>
</evidence>
<organism evidence="2 3">
    <name type="scientific">Hypocrea virens (strain Gv29-8 / FGSC 10586)</name>
    <name type="common">Gliocladium virens</name>
    <name type="synonym">Trichoderma virens</name>
    <dbReference type="NCBI Taxonomy" id="413071"/>
    <lineage>
        <taxon>Eukaryota</taxon>
        <taxon>Fungi</taxon>
        <taxon>Dikarya</taxon>
        <taxon>Ascomycota</taxon>
        <taxon>Pezizomycotina</taxon>
        <taxon>Sordariomycetes</taxon>
        <taxon>Hypocreomycetidae</taxon>
        <taxon>Hypocreales</taxon>
        <taxon>Hypocreaceae</taxon>
        <taxon>Trichoderma</taxon>
    </lineage>
</organism>
<feature type="domain" description="2EXR" evidence="1">
    <location>
        <begin position="3"/>
        <end position="83"/>
    </location>
</feature>
<keyword evidence="3" id="KW-1185">Reference proteome</keyword>
<dbReference type="Proteomes" id="UP000007115">
    <property type="component" value="Unassembled WGS sequence"/>
</dbReference>
<dbReference type="eggNOG" id="ENOG502T4D9">
    <property type="taxonomic scope" value="Eukaryota"/>
</dbReference>
<evidence type="ECO:0000313" key="2">
    <source>
        <dbReference type="EMBL" id="EHK23093.1"/>
    </source>
</evidence>
<gene>
    <name evidence="2" type="ORF">TRIVIDRAFT_28203</name>
</gene>
<dbReference type="InterPro" id="IPR045518">
    <property type="entry name" value="2EXR"/>
</dbReference>
<proteinExistence type="predicted"/>
<reference evidence="2 3" key="1">
    <citation type="journal article" date="2011" name="Genome Biol.">
        <title>Comparative genome sequence analysis underscores mycoparasitism as the ancestral life style of Trichoderma.</title>
        <authorList>
            <person name="Kubicek C.P."/>
            <person name="Herrera-Estrella A."/>
            <person name="Seidl-Seiboth V."/>
            <person name="Martinez D.A."/>
            <person name="Druzhinina I.S."/>
            <person name="Thon M."/>
            <person name="Zeilinger S."/>
            <person name="Casas-Flores S."/>
            <person name="Horwitz B.A."/>
            <person name="Mukherjee P.K."/>
            <person name="Mukherjee M."/>
            <person name="Kredics L."/>
            <person name="Alcaraz L.D."/>
            <person name="Aerts A."/>
            <person name="Antal Z."/>
            <person name="Atanasova L."/>
            <person name="Cervantes-Badillo M.G."/>
            <person name="Challacombe J."/>
            <person name="Chertkov O."/>
            <person name="McCluskey K."/>
            <person name="Coulpier F."/>
            <person name="Deshpande N."/>
            <person name="von Doehren H."/>
            <person name="Ebbole D.J."/>
            <person name="Esquivel-Naranjo E.U."/>
            <person name="Fekete E."/>
            <person name="Flipphi M."/>
            <person name="Glaser F."/>
            <person name="Gomez-Rodriguez E.Y."/>
            <person name="Gruber S."/>
            <person name="Han C."/>
            <person name="Henrissat B."/>
            <person name="Hermosa R."/>
            <person name="Hernandez-Onate M."/>
            <person name="Karaffa L."/>
            <person name="Kosti I."/>
            <person name="Le Crom S."/>
            <person name="Lindquist E."/>
            <person name="Lucas S."/>
            <person name="Luebeck M."/>
            <person name="Luebeck P.S."/>
            <person name="Margeot A."/>
            <person name="Metz B."/>
            <person name="Misra M."/>
            <person name="Nevalainen H."/>
            <person name="Omann M."/>
            <person name="Packer N."/>
            <person name="Perrone G."/>
            <person name="Uresti-Rivera E.E."/>
            <person name="Salamov A."/>
            <person name="Schmoll M."/>
            <person name="Seiboth B."/>
            <person name="Shapiro H."/>
            <person name="Sukno S."/>
            <person name="Tamayo-Ramos J.A."/>
            <person name="Tisch D."/>
            <person name="Wiest A."/>
            <person name="Wilkinson H.H."/>
            <person name="Zhang M."/>
            <person name="Coutinho P.M."/>
            <person name="Kenerley C.M."/>
            <person name="Monte E."/>
            <person name="Baker S.E."/>
            <person name="Grigoriev I.V."/>
        </authorList>
    </citation>
    <scope>NUCLEOTIDE SEQUENCE [LARGE SCALE GENOMIC DNA]</scope>
    <source>
        <strain evidence="3">Gv29-8 / FGSC 10586</strain>
    </source>
</reference>
<name>G9MT51_HYPVG</name>
<dbReference type="InParanoid" id="G9MT51"/>
<dbReference type="OrthoDB" id="3473305at2759"/>
<dbReference type="OMA" id="AREIWIV"/>
<dbReference type="RefSeq" id="XP_013957291.1">
    <property type="nucleotide sequence ID" value="XM_014101816.1"/>
</dbReference>